<dbReference type="PANTHER" id="PTHR31389:SF4">
    <property type="entry name" value="LD39211P"/>
    <property type="match status" value="1"/>
</dbReference>
<name>A0A7S0HB63_9CRYP</name>
<evidence type="ECO:0000313" key="1">
    <source>
        <dbReference type="EMBL" id="CAD8471657.1"/>
    </source>
</evidence>
<accession>A0A7S0HB63</accession>
<reference evidence="1" key="1">
    <citation type="submission" date="2021-01" db="EMBL/GenBank/DDBJ databases">
        <authorList>
            <person name="Corre E."/>
            <person name="Pelletier E."/>
            <person name="Niang G."/>
            <person name="Scheremetjew M."/>
            <person name="Finn R."/>
            <person name="Kale V."/>
            <person name="Holt S."/>
            <person name="Cochrane G."/>
            <person name="Meng A."/>
            <person name="Brown T."/>
            <person name="Cohen L."/>
        </authorList>
    </citation>
    <scope>NUCLEOTIDE SEQUENCE</scope>
    <source>
        <strain evidence="1">CCMP325</strain>
    </source>
</reference>
<dbReference type="AlphaFoldDB" id="A0A7S0HB63"/>
<sequence>MIYSLGRLHLQRLHDFSSNGCVITSSDWNNCLAEDQPMISFLYRNKRIQAWLHGFEFMQVSLGTEMRSDGCHPIWSKLDAIIKALTKGCAKVLWIDAGAQLHGQTLNFFSHFGNQNALFLVTGPKNEIKTEMLAFHNDETVLNSLRNLELNVRRFPSCNDSMSEQQAFQGLYVNAKKFNLSYAVHRFDSLESLCWNWKTNFCLGQASFLDRLSSQDWFRTPRHSLPVCSEPESYRYAKDLAVVTGASSNHYSPLIAFLRDWPHRLRYLKFTVQLVVVDLGLEPSEKSFILRQFGDLMRFTTFDFSQYPSFFNISIARGEYAWKPAIVYNTFLEYYSSVLWLDSGNAISEDAIFNLYNRIVSDFFVSSQTGGTVSEWVYEKTSAYLVPNKELRDSLQDKAMCNGALVGFYSGAKRSVLFLQHWYNCALQRECIAPEGSSLANHRQDQSTLTVMAHIKGFGSECTKGGSGVAVQKRGRR</sequence>
<gene>
    <name evidence="1" type="ORF">HPHI1048_LOCUS3725</name>
</gene>
<organism evidence="1">
    <name type="scientific">Hanusia phi</name>
    <dbReference type="NCBI Taxonomy" id="3032"/>
    <lineage>
        <taxon>Eukaryota</taxon>
        <taxon>Cryptophyceae</taxon>
        <taxon>Pyrenomonadales</taxon>
        <taxon>Geminigeraceae</taxon>
        <taxon>Hanusia</taxon>
    </lineage>
</organism>
<proteinExistence type="predicted"/>
<dbReference type="EMBL" id="HBEO01005245">
    <property type="protein sequence ID" value="CAD8471657.1"/>
    <property type="molecule type" value="Transcribed_RNA"/>
</dbReference>
<protein>
    <submittedName>
        <fullName evidence="1">Uncharacterized protein</fullName>
    </submittedName>
</protein>
<dbReference type="PANTHER" id="PTHR31389">
    <property type="entry name" value="LD39211P"/>
    <property type="match status" value="1"/>
</dbReference>